<organism evidence="1">
    <name type="scientific">Lepeophtheirus salmonis</name>
    <name type="common">Salmon louse</name>
    <name type="synonym">Caligus salmonis</name>
    <dbReference type="NCBI Taxonomy" id="72036"/>
    <lineage>
        <taxon>Eukaryota</taxon>
        <taxon>Metazoa</taxon>
        <taxon>Ecdysozoa</taxon>
        <taxon>Arthropoda</taxon>
        <taxon>Crustacea</taxon>
        <taxon>Multicrustacea</taxon>
        <taxon>Hexanauplia</taxon>
        <taxon>Copepoda</taxon>
        <taxon>Siphonostomatoida</taxon>
        <taxon>Caligidae</taxon>
        <taxon>Lepeophtheirus</taxon>
    </lineage>
</organism>
<dbReference type="EMBL" id="HACA01005834">
    <property type="protein sequence ID" value="CDW23195.1"/>
    <property type="molecule type" value="Transcribed_RNA"/>
</dbReference>
<evidence type="ECO:0000313" key="1">
    <source>
        <dbReference type="EMBL" id="CDW23195.1"/>
    </source>
</evidence>
<protein>
    <submittedName>
        <fullName evidence="1">Uncharacterized protein</fullName>
    </submittedName>
</protein>
<sequence>MVPFFSMNVIVTLTNDTSVLML</sequence>
<dbReference type="AlphaFoldDB" id="A0A0K2TBH1"/>
<reference evidence="1" key="1">
    <citation type="submission" date="2014-05" db="EMBL/GenBank/DDBJ databases">
        <authorList>
            <person name="Chronopoulou M."/>
        </authorList>
    </citation>
    <scope>NUCLEOTIDE SEQUENCE</scope>
    <source>
        <tissue evidence="1">Whole organism</tissue>
    </source>
</reference>
<accession>A0A0K2TBH1</accession>
<proteinExistence type="predicted"/>
<name>A0A0K2TBH1_LEPSM</name>